<protein>
    <submittedName>
        <fullName evidence="1">Uncharacterized protein</fullName>
    </submittedName>
</protein>
<name>A0A645A0W0_9ZZZZ</name>
<proteinExistence type="predicted"/>
<reference evidence="1" key="1">
    <citation type="submission" date="2019-08" db="EMBL/GenBank/DDBJ databases">
        <authorList>
            <person name="Kucharzyk K."/>
            <person name="Murdoch R.W."/>
            <person name="Higgins S."/>
            <person name="Loffler F."/>
        </authorList>
    </citation>
    <scope>NUCLEOTIDE SEQUENCE</scope>
</reference>
<sequence>MARRVLRQAARKNIPHAAFREHGDLRFFGQGILDKFRGVLCRELRFAGNHVHNVVHMQAVAAGEYAGDAGH</sequence>
<organism evidence="1">
    <name type="scientific">bioreactor metagenome</name>
    <dbReference type="NCBI Taxonomy" id="1076179"/>
    <lineage>
        <taxon>unclassified sequences</taxon>
        <taxon>metagenomes</taxon>
        <taxon>ecological metagenomes</taxon>
    </lineage>
</organism>
<dbReference type="EMBL" id="VSSQ01011045">
    <property type="protein sequence ID" value="MPM45861.1"/>
    <property type="molecule type" value="Genomic_DNA"/>
</dbReference>
<dbReference type="AlphaFoldDB" id="A0A645A0W0"/>
<gene>
    <name evidence="1" type="ORF">SDC9_92553</name>
</gene>
<evidence type="ECO:0000313" key="1">
    <source>
        <dbReference type="EMBL" id="MPM45861.1"/>
    </source>
</evidence>
<accession>A0A645A0W0</accession>
<comment type="caution">
    <text evidence="1">The sequence shown here is derived from an EMBL/GenBank/DDBJ whole genome shotgun (WGS) entry which is preliminary data.</text>
</comment>